<name>A0A6U5FTT8_9STRA</name>
<evidence type="ECO:0000313" key="2">
    <source>
        <dbReference type="EMBL" id="CAD9272011.1"/>
    </source>
</evidence>
<organism evidence="1">
    <name type="scientific">Grammatophora oceanica</name>
    <dbReference type="NCBI Taxonomy" id="210454"/>
    <lineage>
        <taxon>Eukaryota</taxon>
        <taxon>Sar</taxon>
        <taxon>Stramenopiles</taxon>
        <taxon>Ochrophyta</taxon>
        <taxon>Bacillariophyta</taxon>
        <taxon>Fragilariophyceae</taxon>
        <taxon>Fragilariophycidae</taxon>
        <taxon>Rhabdonematales</taxon>
        <taxon>Grammatophoraceae</taxon>
        <taxon>Grammatophora</taxon>
    </lineage>
</organism>
<protein>
    <submittedName>
        <fullName evidence="1">Uncharacterized protein</fullName>
    </submittedName>
</protein>
<reference evidence="1" key="1">
    <citation type="submission" date="2021-01" db="EMBL/GenBank/DDBJ databases">
        <authorList>
            <person name="Corre E."/>
            <person name="Pelletier E."/>
            <person name="Niang G."/>
            <person name="Scheremetjew M."/>
            <person name="Finn R."/>
            <person name="Kale V."/>
            <person name="Holt S."/>
            <person name="Cochrane G."/>
            <person name="Meng A."/>
            <person name="Brown T."/>
            <person name="Cohen L."/>
        </authorList>
    </citation>
    <scope>NUCLEOTIDE SEQUENCE</scope>
    <source>
        <strain evidence="1">CCMP 410</strain>
    </source>
</reference>
<dbReference type="EMBL" id="HBGK01001710">
    <property type="protein sequence ID" value="CAD9272011.1"/>
    <property type="molecule type" value="Transcribed_RNA"/>
</dbReference>
<gene>
    <name evidence="1" type="ORF">GOCE00092_LOCUS915</name>
    <name evidence="2" type="ORF">GOCE00092_LOCUS916</name>
</gene>
<sequence>MCGSDFSCEYGLESCCGVDSPSLQCDCFENETIVCFNTDACFLPNCEFNCPEDSVASGSACDSTGFAGWIMFGEDGEPTEGSCLYDEESCSCPGLPGSGASCQCIDDVWACGEIPCENCVGIVNLTSVP</sequence>
<dbReference type="AlphaFoldDB" id="A0A6U5FTT8"/>
<dbReference type="EMBL" id="HBGK01001709">
    <property type="protein sequence ID" value="CAD9272010.1"/>
    <property type="molecule type" value="Transcribed_RNA"/>
</dbReference>
<accession>A0A6U5FTT8</accession>
<evidence type="ECO:0000313" key="1">
    <source>
        <dbReference type="EMBL" id="CAD9272010.1"/>
    </source>
</evidence>
<proteinExistence type="predicted"/>